<evidence type="ECO:0000259" key="1">
    <source>
        <dbReference type="PROSITE" id="PS51186"/>
    </source>
</evidence>
<feature type="domain" description="N-acetyltransferase" evidence="1">
    <location>
        <begin position="11"/>
        <end position="210"/>
    </location>
</feature>
<dbReference type="Gene3D" id="3.40.630.30">
    <property type="match status" value="1"/>
</dbReference>
<sequence>MSVPRRTVDGMRIVPATADRFEDVATLLNPRGREEACWCLHWRLPPRGVAREEHLRELASGDPVPGLLAYLGPEDGAAHGAAGADEVVGWLGLAPRSASRTLQRSRVLPVGDPESWATTWVVMCFTVRAGYRRRGVARALLRGGVGYARAHGARAIEGYPVEPEPGRRVPVSAAFVGTVGLFEEAGFVRTSPTSATSGRLQRWAMRHQLEPG</sequence>
<evidence type="ECO:0000313" key="2">
    <source>
        <dbReference type="EMBL" id="GAA1734305.1"/>
    </source>
</evidence>
<reference evidence="2 3" key="1">
    <citation type="journal article" date="2019" name="Int. J. Syst. Evol. Microbiol.">
        <title>The Global Catalogue of Microorganisms (GCM) 10K type strain sequencing project: providing services to taxonomists for standard genome sequencing and annotation.</title>
        <authorList>
            <consortium name="The Broad Institute Genomics Platform"/>
            <consortium name="The Broad Institute Genome Sequencing Center for Infectious Disease"/>
            <person name="Wu L."/>
            <person name="Ma J."/>
        </authorList>
    </citation>
    <scope>NUCLEOTIDE SEQUENCE [LARGE SCALE GENOMIC DNA]</scope>
    <source>
        <strain evidence="2 3">JCM 15589</strain>
    </source>
</reference>
<protein>
    <submittedName>
        <fullName evidence="2">GNAT family N-acetyltransferase</fullName>
    </submittedName>
</protein>
<evidence type="ECO:0000313" key="3">
    <source>
        <dbReference type="Proteomes" id="UP001501138"/>
    </source>
</evidence>
<keyword evidence="3" id="KW-1185">Reference proteome</keyword>
<dbReference type="SUPFAM" id="SSF55729">
    <property type="entry name" value="Acyl-CoA N-acyltransferases (Nat)"/>
    <property type="match status" value="1"/>
</dbReference>
<gene>
    <name evidence="2" type="ORF">GCM10009809_31990</name>
</gene>
<dbReference type="CDD" id="cd04301">
    <property type="entry name" value="NAT_SF"/>
    <property type="match status" value="1"/>
</dbReference>
<comment type="caution">
    <text evidence="2">The sequence shown here is derived from an EMBL/GenBank/DDBJ whole genome shotgun (WGS) entry which is preliminary data.</text>
</comment>
<dbReference type="EMBL" id="BAAAPM010000008">
    <property type="protein sequence ID" value="GAA1734305.1"/>
    <property type="molecule type" value="Genomic_DNA"/>
</dbReference>
<proteinExistence type="predicted"/>
<dbReference type="InterPro" id="IPR016181">
    <property type="entry name" value="Acyl_CoA_acyltransferase"/>
</dbReference>
<name>A0ABN2JRB4_9MICO</name>
<accession>A0ABN2JRB4</accession>
<dbReference type="Proteomes" id="UP001501138">
    <property type="component" value="Unassembled WGS sequence"/>
</dbReference>
<dbReference type="Pfam" id="PF00583">
    <property type="entry name" value="Acetyltransf_1"/>
    <property type="match status" value="1"/>
</dbReference>
<organism evidence="2 3">
    <name type="scientific">Isoptericola hypogeus</name>
    <dbReference type="NCBI Taxonomy" id="300179"/>
    <lineage>
        <taxon>Bacteria</taxon>
        <taxon>Bacillati</taxon>
        <taxon>Actinomycetota</taxon>
        <taxon>Actinomycetes</taxon>
        <taxon>Micrococcales</taxon>
        <taxon>Promicromonosporaceae</taxon>
        <taxon>Isoptericola</taxon>
    </lineage>
</organism>
<dbReference type="InterPro" id="IPR000182">
    <property type="entry name" value="GNAT_dom"/>
</dbReference>
<dbReference type="PROSITE" id="PS51186">
    <property type="entry name" value="GNAT"/>
    <property type="match status" value="1"/>
</dbReference>